<dbReference type="SUPFAM" id="SSF103642">
    <property type="entry name" value="Sec-C motif"/>
    <property type="match status" value="1"/>
</dbReference>
<protein>
    <recommendedName>
        <fullName evidence="3">SEC-C motif-containing protein</fullName>
    </recommendedName>
</protein>
<dbReference type="EMBL" id="CP003065">
    <property type="protein sequence ID" value="AEV67754.1"/>
    <property type="molecule type" value="Genomic_DNA"/>
</dbReference>
<keyword evidence="2" id="KW-1185">Reference proteome</keyword>
<reference evidence="2" key="1">
    <citation type="submission" date="2011-12" db="EMBL/GenBank/DDBJ databases">
        <title>Complete sequence of Clostridium clariflavum DSM 19732.</title>
        <authorList>
            <consortium name="US DOE Joint Genome Institute"/>
            <person name="Lucas S."/>
            <person name="Han J."/>
            <person name="Lapidus A."/>
            <person name="Cheng J.-F."/>
            <person name="Goodwin L."/>
            <person name="Pitluck S."/>
            <person name="Peters L."/>
            <person name="Teshima H."/>
            <person name="Detter J.C."/>
            <person name="Han C."/>
            <person name="Tapia R."/>
            <person name="Land M."/>
            <person name="Hauser L."/>
            <person name="Kyrpides N."/>
            <person name="Ivanova N."/>
            <person name="Pagani I."/>
            <person name="Kitzmiller T."/>
            <person name="Lynd L."/>
            <person name="Izquierdo J."/>
            <person name="Woyke T."/>
        </authorList>
    </citation>
    <scope>NUCLEOTIDE SEQUENCE [LARGE SCALE GENOMIC DNA]</scope>
    <source>
        <strain evidence="2">DSM 19732 / NBRC 101661 / EBR45</strain>
    </source>
</reference>
<dbReference type="RefSeq" id="WP_014254372.1">
    <property type="nucleotide sequence ID" value="NC_016627.1"/>
</dbReference>
<dbReference type="NCBIfam" id="NF004088">
    <property type="entry name" value="PRK05590.1"/>
    <property type="match status" value="1"/>
</dbReference>
<dbReference type="HOGENOM" id="CLU_1599882_0_0_9"/>
<reference evidence="1 2" key="2">
    <citation type="journal article" date="2012" name="Stand. Genomic Sci.">
        <title>Complete Genome Sequence of Clostridium clariflavum DSM 19732.</title>
        <authorList>
            <person name="Izquierdo J.A."/>
            <person name="Goodwin L."/>
            <person name="Davenport K.W."/>
            <person name="Teshima H."/>
            <person name="Bruce D."/>
            <person name="Detter C."/>
            <person name="Tapia R."/>
            <person name="Han S."/>
            <person name="Land M."/>
            <person name="Hauser L."/>
            <person name="Jeffries C.D."/>
            <person name="Han J."/>
            <person name="Pitluck S."/>
            <person name="Nolan M."/>
            <person name="Chen A."/>
            <person name="Huntemann M."/>
            <person name="Mavromatis K."/>
            <person name="Mikhailova N."/>
            <person name="Liolios K."/>
            <person name="Woyke T."/>
            <person name="Lynd L.R."/>
        </authorList>
    </citation>
    <scope>NUCLEOTIDE SEQUENCE [LARGE SCALE GENOMIC DNA]</scope>
    <source>
        <strain evidence="2">DSM 19732 / NBRC 101661 / EBR45</strain>
    </source>
</reference>
<dbReference type="PANTHER" id="PTHR33747">
    <property type="entry name" value="UPF0225 PROTEIN SCO1677"/>
    <property type="match status" value="1"/>
</dbReference>
<evidence type="ECO:0000313" key="2">
    <source>
        <dbReference type="Proteomes" id="UP000005435"/>
    </source>
</evidence>
<gene>
    <name evidence="1" type="ordered locus">Clocl_1079</name>
</gene>
<evidence type="ECO:0000313" key="1">
    <source>
        <dbReference type="EMBL" id="AEV67754.1"/>
    </source>
</evidence>
<dbReference type="Proteomes" id="UP000005435">
    <property type="component" value="Chromosome"/>
</dbReference>
<dbReference type="InterPro" id="IPR004027">
    <property type="entry name" value="SEC_C_motif"/>
</dbReference>
<dbReference type="STRING" id="720554.Clocl_1079"/>
<proteinExistence type="predicted"/>
<dbReference type="Gene3D" id="3.10.450.50">
    <property type="match status" value="1"/>
</dbReference>
<organism evidence="1 2">
    <name type="scientific">Acetivibrio clariflavus (strain DSM 19732 / NBRC 101661 / EBR45)</name>
    <name type="common">Clostridium clariflavum</name>
    <dbReference type="NCBI Taxonomy" id="720554"/>
    <lineage>
        <taxon>Bacteria</taxon>
        <taxon>Bacillati</taxon>
        <taxon>Bacillota</taxon>
        <taxon>Clostridia</taxon>
        <taxon>Eubacteriales</taxon>
        <taxon>Oscillospiraceae</taxon>
        <taxon>Acetivibrio</taxon>
    </lineage>
</organism>
<dbReference type="KEGG" id="ccl:Clocl_1079"/>
<dbReference type="OrthoDB" id="5872at2"/>
<dbReference type="AlphaFoldDB" id="G8LXP3"/>
<dbReference type="PANTHER" id="PTHR33747:SF1">
    <property type="entry name" value="ADENYLATE CYCLASE-ASSOCIATED CAP C-TERMINAL DOMAIN-CONTAINING PROTEIN"/>
    <property type="match status" value="1"/>
</dbReference>
<accession>G8LXP3</accession>
<evidence type="ECO:0008006" key="3">
    <source>
        <dbReference type="Google" id="ProtNLM"/>
    </source>
</evidence>
<dbReference type="Pfam" id="PF02810">
    <property type="entry name" value="SEC-C"/>
    <property type="match status" value="1"/>
</dbReference>
<dbReference type="eggNOG" id="COG3012">
    <property type="taxonomic scope" value="Bacteria"/>
</dbReference>
<sequence>MSLFDQWQELADMERPEEEYNKFWNNYLEKEKAAYEDILDNHTEVITGKLSDLAKRFDMDNLTFIGFLDGINSSLVKEYDLNKLSEDSIVSLEVDFEKLFYNMLDAKAIWLSSLPQWDKVLPRDLREKITKDFNRAHIAVSNKVGRNEPCPCGSGKKYKKCCGANKES</sequence>
<name>G8LXP3_ACECE</name>